<protein>
    <submittedName>
        <fullName evidence="1">Uncharacterized protein</fullName>
    </submittedName>
</protein>
<comment type="caution">
    <text evidence="1">The sequence shown here is derived from an EMBL/GenBank/DDBJ whole genome shotgun (WGS) entry which is preliminary data.</text>
</comment>
<keyword evidence="2" id="KW-1185">Reference proteome</keyword>
<dbReference type="EMBL" id="JADMLG010000002">
    <property type="protein sequence ID" value="MBH0775563.1"/>
    <property type="molecule type" value="Genomic_DNA"/>
</dbReference>
<dbReference type="RefSeq" id="WP_196147928.1">
    <property type="nucleotide sequence ID" value="NZ_JADMLG010000002.1"/>
</dbReference>
<accession>A0A931I8Z5</accession>
<evidence type="ECO:0000313" key="2">
    <source>
        <dbReference type="Proteomes" id="UP000655751"/>
    </source>
</evidence>
<reference evidence="1" key="1">
    <citation type="submission" date="2020-11" db="EMBL/GenBank/DDBJ databases">
        <title>Nocardia NEAU-351.nov., a novel actinomycete isolated from the cow dung.</title>
        <authorList>
            <person name="Zhang X."/>
        </authorList>
    </citation>
    <scope>NUCLEOTIDE SEQUENCE</scope>
    <source>
        <strain evidence="1">NEAU-351</strain>
    </source>
</reference>
<organism evidence="1 2">
    <name type="scientific">Nocardia bovistercoris</name>
    <dbReference type="NCBI Taxonomy" id="2785916"/>
    <lineage>
        <taxon>Bacteria</taxon>
        <taxon>Bacillati</taxon>
        <taxon>Actinomycetota</taxon>
        <taxon>Actinomycetes</taxon>
        <taxon>Mycobacteriales</taxon>
        <taxon>Nocardiaceae</taxon>
        <taxon>Nocardia</taxon>
    </lineage>
</organism>
<name>A0A931I8Z5_9NOCA</name>
<evidence type="ECO:0000313" key="1">
    <source>
        <dbReference type="EMBL" id="MBH0775563.1"/>
    </source>
</evidence>
<proteinExistence type="predicted"/>
<dbReference type="Proteomes" id="UP000655751">
    <property type="component" value="Unassembled WGS sequence"/>
</dbReference>
<sequence length="148" mass="16064">MTADRIGDVAVELLRIGHQVQGIPQYSCTDAQFLRGIHQPSSDSTALVFQVVDLRLDLSHGHRAVGGQVDQSGRLLVDGLRLTVQTGVPISRAGLLVAQGGIEQIPDGLDELTGELQRGVVLDNRLFDQCRTEMWQIAKTVLPCAARK</sequence>
<gene>
    <name evidence="1" type="ORF">IT779_04565</name>
</gene>
<dbReference type="AlphaFoldDB" id="A0A931I8Z5"/>